<dbReference type="GeneID" id="29069736"/>
<reference evidence="2" key="1">
    <citation type="journal article" date="2016" name="BMC Biol.">
        <title>Parallel evolution of highly conserved plastid genome architecture in red seaweeds and seed plants.</title>
        <authorList>
            <person name="Lee J."/>
            <person name="Cho C.H."/>
            <person name="Park S.I."/>
            <person name="Choi J.W."/>
            <person name="Song H.S."/>
            <person name="West J.A."/>
            <person name="Bhattacharya D."/>
            <person name="Yoon H.S."/>
        </authorList>
    </citation>
    <scope>NUCLEOTIDE SEQUENCE</scope>
</reference>
<organism evidence="2">
    <name type="scientific">Ahnfeltia plicata</name>
    <dbReference type="NCBI Taxonomy" id="28023"/>
    <lineage>
        <taxon>Eukaryota</taxon>
        <taxon>Rhodophyta</taxon>
        <taxon>Florideophyceae</taxon>
        <taxon>Ahnfeltiophycidae</taxon>
        <taxon>Ahnfeltiales</taxon>
        <taxon>Ahnfeltiaceae</taxon>
        <taxon>Ahnfeltia</taxon>
    </lineage>
</organism>
<dbReference type="Pfam" id="PF01521">
    <property type="entry name" value="Fe-S_biosyn"/>
    <property type="match status" value="1"/>
</dbReference>
<dbReference type="InterPro" id="IPR031108">
    <property type="entry name" value="IscA_plant_cyanobact"/>
</dbReference>
<dbReference type="GO" id="GO:0009570">
    <property type="term" value="C:chloroplast stroma"/>
    <property type="evidence" value="ECO:0007669"/>
    <property type="project" value="TreeGrafter"/>
</dbReference>
<proteinExistence type="predicted"/>
<protein>
    <recommendedName>
        <fullName evidence="1">Core domain-containing protein</fullName>
    </recommendedName>
</protein>
<dbReference type="GO" id="GO:0030674">
    <property type="term" value="F:protein-macromolecule adaptor activity"/>
    <property type="evidence" value="ECO:0007669"/>
    <property type="project" value="TreeGrafter"/>
</dbReference>
<feature type="domain" description="Core" evidence="1">
    <location>
        <begin position="8"/>
        <end position="110"/>
    </location>
</feature>
<geneLocation type="plastid" evidence="2"/>
<dbReference type="InterPro" id="IPR035903">
    <property type="entry name" value="HesB-like_dom_sf"/>
</dbReference>
<evidence type="ECO:0000259" key="1">
    <source>
        <dbReference type="Pfam" id="PF01521"/>
    </source>
</evidence>
<sequence>MQNEKKVINVTKNALSKLLSLKKLDAKNTCLRISVKQGGCSGMSYSMDFDSLTNITDTDEISDYGHFKIICGAKSLLYLYGMSLDYEDALVGGGFNFSNPNATQTCGCGKSFAA</sequence>
<keyword evidence="2" id="KW-0934">Plastid</keyword>
<dbReference type="PANTHER" id="PTHR47265">
    <property type="entry name" value="IRON-SULFUR ASSEMBLY PROTEIN ISCA, CHLOROPLASTIC"/>
    <property type="match status" value="1"/>
</dbReference>
<dbReference type="GO" id="GO:0051536">
    <property type="term" value="F:iron-sulfur cluster binding"/>
    <property type="evidence" value="ECO:0007669"/>
    <property type="project" value="InterPro"/>
</dbReference>
<accession>A0A1C9CB05</accession>
<dbReference type="Gene3D" id="2.60.300.12">
    <property type="entry name" value="HesB-like domain"/>
    <property type="match status" value="1"/>
</dbReference>
<dbReference type="EMBL" id="KX284715">
    <property type="protein sequence ID" value="AOM65557.1"/>
    <property type="molecule type" value="Genomic_DNA"/>
</dbReference>
<dbReference type="InterPro" id="IPR016092">
    <property type="entry name" value="ATAP"/>
</dbReference>
<dbReference type="AlphaFoldDB" id="A0A1C9CB05"/>
<dbReference type="SUPFAM" id="SSF89360">
    <property type="entry name" value="HesB-like domain"/>
    <property type="match status" value="1"/>
</dbReference>
<dbReference type="PANTHER" id="PTHR47265:SF1">
    <property type="entry name" value="IRON-SULFUR ASSEMBLY PROTEIN ISCA, CHLOROPLASTIC"/>
    <property type="match status" value="1"/>
</dbReference>
<dbReference type="PROSITE" id="PS01152">
    <property type="entry name" value="HESB"/>
    <property type="match status" value="1"/>
</dbReference>
<dbReference type="RefSeq" id="YP_009293869.1">
    <property type="nucleotide sequence ID" value="NC_031145.1"/>
</dbReference>
<dbReference type="InterPro" id="IPR017870">
    <property type="entry name" value="FeS_cluster_insertion_CS"/>
</dbReference>
<dbReference type="InterPro" id="IPR000361">
    <property type="entry name" value="ATAP_core_dom"/>
</dbReference>
<gene>
    <name evidence="2" type="primary">ycf57</name>
    <name evidence="2" type="ORF">Ahnf_072</name>
</gene>
<evidence type="ECO:0000313" key="2">
    <source>
        <dbReference type="EMBL" id="AOM65557.1"/>
    </source>
</evidence>
<dbReference type="GO" id="GO:0016226">
    <property type="term" value="P:iron-sulfur cluster assembly"/>
    <property type="evidence" value="ECO:0007669"/>
    <property type="project" value="InterPro"/>
</dbReference>
<dbReference type="NCBIfam" id="TIGR00049">
    <property type="entry name" value="iron-sulfur cluster assembly accessory protein"/>
    <property type="match status" value="1"/>
</dbReference>
<name>A0A1C9CB05_9FLOR</name>